<dbReference type="PANTHER" id="PTHR30419">
    <property type="entry name" value="HTH-TYPE TRANSCRIPTIONAL REGULATOR YBHD"/>
    <property type="match status" value="1"/>
</dbReference>
<gene>
    <name evidence="2" type="ORF">KQI20_11885</name>
</gene>
<dbReference type="Proteomes" id="UP001196301">
    <property type="component" value="Unassembled WGS sequence"/>
</dbReference>
<dbReference type="PANTHER" id="PTHR30419:SF8">
    <property type="entry name" value="NITROGEN ASSIMILATION TRANSCRIPTIONAL ACTIVATOR-RELATED"/>
    <property type="match status" value="1"/>
</dbReference>
<dbReference type="PROSITE" id="PS50931">
    <property type="entry name" value="HTH_LYSR"/>
    <property type="match status" value="1"/>
</dbReference>
<evidence type="ECO:0000259" key="1">
    <source>
        <dbReference type="PROSITE" id="PS50931"/>
    </source>
</evidence>
<organism evidence="2 3">
    <name type="scientific">Intestinibacter bartlettii</name>
    <dbReference type="NCBI Taxonomy" id="261299"/>
    <lineage>
        <taxon>Bacteria</taxon>
        <taxon>Bacillati</taxon>
        <taxon>Bacillota</taxon>
        <taxon>Clostridia</taxon>
        <taxon>Peptostreptococcales</taxon>
        <taxon>Peptostreptococcaceae</taxon>
        <taxon>Intestinibacter</taxon>
    </lineage>
</organism>
<dbReference type="Pfam" id="PF00126">
    <property type="entry name" value="HTH_1"/>
    <property type="match status" value="1"/>
</dbReference>
<dbReference type="RefSeq" id="WP_216571451.1">
    <property type="nucleotide sequence ID" value="NZ_JAHLOQ010000040.1"/>
</dbReference>
<dbReference type="EMBL" id="JAHLOQ010000040">
    <property type="protein sequence ID" value="MBU5337142.1"/>
    <property type="molecule type" value="Genomic_DNA"/>
</dbReference>
<dbReference type="CDD" id="cd05466">
    <property type="entry name" value="PBP2_LTTR_substrate"/>
    <property type="match status" value="1"/>
</dbReference>
<evidence type="ECO:0000313" key="3">
    <source>
        <dbReference type="Proteomes" id="UP001196301"/>
    </source>
</evidence>
<accession>A0ABS6E0X8</accession>
<dbReference type="InterPro" id="IPR000847">
    <property type="entry name" value="LysR_HTH_N"/>
</dbReference>
<reference evidence="2 3" key="1">
    <citation type="submission" date="2021-06" db="EMBL/GenBank/DDBJ databases">
        <authorList>
            <person name="Sun Q."/>
            <person name="Li D."/>
        </authorList>
    </citation>
    <scope>NUCLEOTIDE SEQUENCE [LARGE SCALE GENOMIC DNA]</scope>
    <source>
        <strain evidence="2 3">N19</strain>
    </source>
</reference>
<dbReference type="InterPro" id="IPR050950">
    <property type="entry name" value="HTH-type_LysR_regulators"/>
</dbReference>
<proteinExistence type="predicted"/>
<feature type="domain" description="HTH lysR-type" evidence="1">
    <location>
        <begin position="1"/>
        <end position="58"/>
    </location>
</feature>
<evidence type="ECO:0000313" key="2">
    <source>
        <dbReference type="EMBL" id="MBU5337142.1"/>
    </source>
</evidence>
<protein>
    <submittedName>
        <fullName evidence="2">LysR family transcriptional regulator</fullName>
    </submittedName>
</protein>
<keyword evidence="3" id="KW-1185">Reference proteome</keyword>
<name>A0ABS6E0X8_9FIRM</name>
<sequence length="303" mass="34700">MDVKQLQYFVVSVDMGSFHSAAEVLITTQPNVSKIVKSLEEELNMTLLNRTRSGVTITPQGESIYTYAIEVLKNINIINEFKKGQDVDTLSISSVPSNTLSFYLSQFYNSQSKKDVRLDFFETNVQNIIRRVHARKSELGFVYISKRSMSAFRQQVKSKGLEYHELTKVPLYLFVGKNNPLYKKEAVEETDLKDIKLIQYHEKQFSLYNHLGHIKEDIIYNGDSVSISYTNSDSFLTQSIKNTEYGSIASSFVKNQYQEYGIRAIPILSCEKSISFGYIKRKKDGLSDLGESLISYLTNLNEF</sequence>
<comment type="caution">
    <text evidence="2">The sequence shown here is derived from an EMBL/GenBank/DDBJ whole genome shotgun (WGS) entry which is preliminary data.</text>
</comment>